<proteinExistence type="inferred from homology"/>
<dbReference type="PANTHER" id="PTHR30429:SF0">
    <property type="entry name" value="METHIONINE-BINDING LIPOPROTEIN METQ"/>
    <property type="match status" value="1"/>
</dbReference>
<evidence type="ECO:0000256" key="4">
    <source>
        <dbReference type="ARBA" id="ARBA00023139"/>
    </source>
</evidence>
<dbReference type="EMBL" id="DXAN01000023">
    <property type="protein sequence ID" value="HJA09016.1"/>
    <property type="molecule type" value="Genomic_DNA"/>
</dbReference>
<keyword evidence="5 6" id="KW-0449">Lipoprotein</keyword>
<dbReference type="AlphaFoldDB" id="A0A9D2KLS0"/>
<dbReference type="InterPro" id="IPR004872">
    <property type="entry name" value="Lipoprotein_NlpA"/>
</dbReference>
<dbReference type="PIRSF" id="PIRSF002854">
    <property type="entry name" value="MetQ"/>
    <property type="match status" value="1"/>
</dbReference>
<keyword evidence="2 7" id="KW-0732">Signal</keyword>
<accession>A0A9D2KLS0</accession>
<evidence type="ECO:0000256" key="3">
    <source>
        <dbReference type="ARBA" id="ARBA00023136"/>
    </source>
</evidence>
<comment type="similarity">
    <text evidence="6">Belongs to the nlpA lipoprotein family.</text>
</comment>
<evidence type="ECO:0000256" key="7">
    <source>
        <dbReference type="SAM" id="SignalP"/>
    </source>
</evidence>
<protein>
    <recommendedName>
        <fullName evidence="6">Lipoprotein</fullName>
    </recommendedName>
</protein>
<evidence type="ECO:0000256" key="5">
    <source>
        <dbReference type="ARBA" id="ARBA00023288"/>
    </source>
</evidence>
<comment type="caution">
    <text evidence="8">The sequence shown here is derived from an EMBL/GenBank/DDBJ whole genome shotgun (WGS) entry which is preliminary data.</text>
</comment>
<gene>
    <name evidence="8" type="ORF">H9962_07500</name>
</gene>
<feature type="chain" id="PRO_5038931568" description="Lipoprotein" evidence="7">
    <location>
        <begin position="23"/>
        <end position="265"/>
    </location>
</feature>
<evidence type="ECO:0000256" key="1">
    <source>
        <dbReference type="ARBA" id="ARBA00004635"/>
    </source>
</evidence>
<dbReference type="GO" id="GO:0016020">
    <property type="term" value="C:membrane"/>
    <property type="evidence" value="ECO:0007669"/>
    <property type="project" value="UniProtKB-SubCell"/>
</dbReference>
<keyword evidence="4" id="KW-0564">Palmitate</keyword>
<comment type="subcellular location">
    <subcellularLocation>
        <location evidence="1">Membrane</location>
        <topology evidence="1">Lipid-anchor</topology>
    </subcellularLocation>
</comment>
<evidence type="ECO:0000313" key="9">
    <source>
        <dbReference type="Proteomes" id="UP000824225"/>
    </source>
</evidence>
<dbReference type="Proteomes" id="UP000824225">
    <property type="component" value="Unassembled WGS sequence"/>
</dbReference>
<keyword evidence="3" id="KW-0472">Membrane</keyword>
<reference evidence="8" key="2">
    <citation type="submission" date="2021-04" db="EMBL/GenBank/DDBJ databases">
        <authorList>
            <person name="Gilroy R."/>
        </authorList>
    </citation>
    <scope>NUCLEOTIDE SEQUENCE</scope>
    <source>
        <strain evidence="8">CHK186-16707</strain>
    </source>
</reference>
<dbReference type="Gene3D" id="3.40.190.10">
    <property type="entry name" value="Periplasmic binding protein-like II"/>
    <property type="match status" value="2"/>
</dbReference>
<reference evidence="8" key="1">
    <citation type="journal article" date="2021" name="PeerJ">
        <title>Extensive microbial diversity within the chicken gut microbiome revealed by metagenomics and culture.</title>
        <authorList>
            <person name="Gilroy R."/>
            <person name="Ravi A."/>
            <person name="Getino M."/>
            <person name="Pursley I."/>
            <person name="Horton D.L."/>
            <person name="Alikhan N.F."/>
            <person name="Baker D."/>
            <person name="Gharbi K."/>
            <person name="Hall N."/>
            <person name="Watson M."/>
            <person name="Adriaenssens E.M."/>
            <person name="Foster-Nyarko E."/>
            <person name="Jarju S."/>
            <person name="Secka A."/>
            <person name="Antonio M."/>
            <person name="Oren A."/>
            <person name="Chaudhuri R.R."/>
            <person name="La Ragione R."/>
            <person name="Hildebrand F."/>
            <person name="Pallen M.J."/>
        </authorList>
    </citation>
    <scope>NUCLEOTIDE SEQUENCE</scope>
    <source>
        <strain evidence="8">CHK186-16707</strain>
    </source>
</reference>
<dbReference type="CDD" id="cd13597">
    <property type="entry name" value="PBP2_lipoprotein_Tp32"/>
    <property type="match status" value="1"/>
</dbReference>
<dbReference type="Pfam" id="PF03180">
    <property type="entry name" value="Lipoprotein_9"/>
    <property type="match status" value="1"/>
</dbReference>
<name>A0A9D2KLS0_9BACT</name>
<sequence length="265" mass="28327">MKKSLLLLAALSLALAPAPARADSKTVTVGASPTPHAEILKVAAEVLKDQGYTLKIVEYSDYVQPNLALDSKDLDANFFQHKPYLDDFNKEKGTKLVSLGTVHYEPFGIYAGKCSNLAELKDGGMVAVPNDTTNEARALLLLQDQGLLKLKDGAGLTATRRDIVDNPKNLKIEELEAAQLVRALPDVEIAVINGNYAILGGLKVKDALAAESADSVAAATYANILAVRAGDESRPELQALLQALKGEKVKKFIMDTYEGAVVPAE</sequence>
<organism evidence="8 9">
    <name type="scientific">Candidatus Mailhella merdigallinarum</name>
    <dbReference type="NCBI Taxonomy" id="2838658"/>
    <lineage>
        <taxon>Bacteria</taxon>
        <taxon>Pseudomonadati</taxon>
        <taxon>Thermodesulfobacteriota</taxon>
        <taxon>Desulfovibrionia</taxon>
        <taxon>Desulfovibrionales</taxon>
        <taxon>Desulfovibrionaceae</taxon>
        <taxon>Mailhella</taxon>
    </lineage>
</organism>
<feature type="signal peptide" evidence="7">
    <location>
        <begin position="1"/>
        <end position="22"/>
    </location>
</feature>
<evidence type="ECO:0000256" key="6">
    <source>
        <dbReference type="PIRNR" id="PIRNR002854"/>
    </source>
</evidence>
<dbReference type="PANTHER" id="PTHR30429">
    <property type="entry name" value="D-METHIONINE-BINDING LIPOPROTEIN METQ"/>
    <property type="match status" value="1"/>
</dbReference>
<evidence type="ECO:0000313" key="8">
    <source>
        <dbReference type="EMBL" id="HJA09016.1"/>
    </source>
</evidence>
<evidence type="ECO:0000256" key="2">
    <source>
        <dbReference type="ARBA" id="ARBA00022729"/>
    </source>
</evidence>
<dbReference type="SUPFAM" id="SSF53850">
    <property type="entry name" value="Periplasmic binding protein-like II"/>
    <property type="match status" value="1"/>
</dbReference>